<comment type="caution">
    <text evidence="1">The sequence shown here is derived from an EMBL/GenBank/DDBJ whole genome shotgun (WGS) entry which is preliminary data.</text>
</comment>
<reference evidence="1" key="1">
    <citation type="submission" date="2021-02" db="EMBL/GenBank/DDBJ databases">
        <authorList>
            <person name="Nowell W R."/>
        </authorList>
    </citation>
    <scope>NUCLEOTIDE SEQUENCE</scope>
</reference>
<feature type="non-terminal residue" evidence="1">
    <location>
        <position position="25"/>
    </location>
</feature>
<organism evidence="1 2">
    <name type="scientific">Adineta steineri</name>
    <dbReference type="NCBI Taxonomy" id="433720"/>
    <lineage>
        <taxon>Eukaryota</taxon>
        <taxon>Metazoa</taxon>
        <taxon>Spiralia</taxon>
        <taxon>Gnathifera</taxon>
        <taxon>Rotifera</taxon>
        <taxon>Eurotatoria</taxon>
        <taxon>Bdelloidea</taxon>
        <taxon>Adinetida</taxon>
        <taxon>Adinetidae</taxon>
        <taxon>Adineta</taxon>
    </lineage>
</organism>
<accession>A0A820HBJ0</accession>
<proteinExistence type="predicted"/>
<evidence type="ECO:0000313" key="2">
    <source>
        <dbReference type="Proteomes" id="UP000663881"/>
    </source>
</evidence>
<dbReference type="EMBL" id="CAJOAY010015552">
    <property type="protein sequence ID" value="CAF4290864.1"/>
    <property type="molecule type" value="Genomic_DNA"/>
</dbReference>
<protein>
    <submittedName>
        <fullName evidence="1">Uncharacterized protein</fullName>
    </submittedName>
</protein>
<sequence>MLNLIYPDLTIAKLTLRLPMSSKSP</sequence>
<name>A0A820HBJ0_9BILA</name>
<gene>
    <name evidence="1" type="ORF">OKA104_LOCUS45685</name>
</gene>
<evidence type="ECO:0000313" key="1">
    <source>
        <dbReference type="EMBL" id="CAF4290864.1"/>
    </source>
</evidence>
<dbReference type="Proteomes" id="UP000663881">
    <property type="component" value="Unassembled WGS sequence"/>
</dbReference>
<dbReference type="AlphaFoldDB" id="A0A820HBJ0"/>